<dbReference type="SUPFAM" id="SSF56176">
    <property type="entry name" value="FAD-binding/transporter-associated domain-like"/>
    <property type="match status" value="1"/>
</dbReference>
<proteinExistence type="inferred from homology"/>
<feature type="domain" description="CBS" evidence="12">
    <location>
        <begin position="294"/>
        <end position="351"/>
    </location>
</feature>
<evidence type="ECO:0000256" key="6">
    <source>
        <dbReference type="ARBA" id="ARBA00022989"/>
    </source>
</evidence>
<evidence type="ECO:0000256" key="1">
    <source>
        <dbReference type="ARBA" id="ARBA00004651"/>
    </source>
</evidence>
<dbReference type="SMART" id="SM00116">
    <property type="entry name" value="CBS"/>
    <property type="match status" value="2"/>
</dbReference>
<evidence type="ECO:0000256" key="2">
    <source>
        <dbReference type="ARBA" id="ARBA00006337"/>
    </source>
</evidence>
<dbReference type="PROSITE" id="PS51846">
    <property type="entry name" value="CNNM"/>
    <property type="match status" value="1"/>
</dbReference>
<keyword evidence="7 9" id="KW-0129">CBS domain</keyword>
<feature type="transmembrane region" description="Helical" evidence="11">
    <location>
        <begin position="28"/>
        <end position="48"/>
    </location>
</feature>
<dbReference type="SMART" id="SM01091">
    <property type="entry name" value="CorC_HlyC"/>
    <property type="match status" value="1"/>
</dbReference>
<dbReference type="InterPro" id="IPR044751">
    <property type="entry name" value="Ion_transp-like_CBS"/>
</dbReference>
<dbReference type="OrthoDB" id="9798188at2"/>
<feature type="transmembrane region" description="Helical" evidence="11">
    <location>
        <begin position="142"/>
        <end position="164"/>
    </location>
</feature>
<dbReference type="Pfam" id="PF00571">
    <property type="entry name" value="CBS"/>
    <property type="match status" value="2"/>
</dbReference>
<dbReference type="Gene3D" id="3.30.465.10">
    <property type="match status" value="1"/>
</dbReference>
<dbReference type="SUPFAM" id="SSF54631">
    <property type="entry name" value="CBS-domain pair"/>
    <property type="match status" value="1"/>
</dbReference>
<dbReference type="InterPro" id="IPR000644">
    <property type="entry name" value="CBS_dom"/>
</dbReference>
<dbReference type="GO" id="GO:0005886">
    <property type="term" value="C:plasma membrane"/>
    <property type="evidence" value="ECO:0007669"/>
    <property type="project" value="UniProtKB-SubCell"/>
</dbReference>
<dbReference type="FunFam" id="3.10.580.10:FF:000002">
    <property type="entry name" value="Magnesium/cobalt efflux protein CorC"/>
    <property type="match status" value="1"/>
</dbReference>
<dbReference type="Pfam" id="PF01595">
    <property type="entry name" value="CNNM"/>
    <property type="match status" value="1"/>
</dbReference>
<keyword evidence="3" id="KW-1003">Cell membrane</keyword>
<keyword evidence="6 10" id="KW-1133">Transmembrane helix</keyword>
<evidence type="ECO:0000256" key="9">
    <source>
        <dbReference type="PROSITE-ProRule" id="PRU00703"/>
    </source>
</evidence>
<keyword evidence="4 10" id="KW-0812">Transmembrane</keyword>
<reference evidence="14 15" key="1">
    <citation type="submission" date="2018-06" db="EMBL/GenBank/DDBJ databases">
        <title>Genomic Encyclopedia of Archaeal and Bacterial Type Strains, Phase II (KMG-II): from individual species to whole genera.</title>
        <authorList>
            <person name="Goeker M."/>
        </authorList>
    </citation>
    <scope>NUCLEOTIDE SEQUENCE [LARGE SCALE GENOMIC DNA]</scope>
    <source>
        <strain evidence="14 15">ATCC BAA-1881</strain>
    </source>
</reference>
<dbReference type="InterPro" id="IPR036318">
    <property type="entry name" value="FAD-bd_PCMH-like_sf"/>
</dbReference>
<dbReference type="Pfam" id="PF03471">
    <property type="entry name" value="CorC_HlyC"/>
    <property type="match status" value="1"/>
</dbReference>
<dbReference type="PANTHER" id="PTHR22777:SF32">
    <property type="entry name" value="UPF0053 INNER MEMBRANE PROTEIN YFJD"/>
    <property type="match status" value="1"/>
</dbReference>
<comment type="similarity">
    <text evidence="2">Belongs to the UPF0053 family.</text>
</comment>
<evidence type="ECO:0000256" key="11">
    <source>
        <dbReference type="SAM" id="Phobius"/>
    </source>
</evidence>
<comment type="caution">
    <text evidence="14">The sequence shown here is derived from an EMBL/GenBank/DDBJ whole genome shotgun (WGS) entry which is preliminary data.</text>
</comment>
<evidence type="ECO:0000256" key="7">
    <source>
        <dbReference type="ARBA" id="ARBA00023122"/>
    </source>
</evidence>
<evidence type="ECO:0000313" key="14">
    <source>
        <dbReference type="EMBL" id="PZW35910.1"/>
    </source>
</evidence>
<keyword evidence="15" id="KW-1185">Reference proteome</keyword>
<feature type="domain" description="CNNM transmembrane" evidence="13">
    <location>
        <begin position="20"/>
        <end position="208"/>
    </location>
</feature>
<organism evidence="14 15">
    <name type="scientific">Thermosporothrix hazakensis</name>
    <dbReference type="NCBI Taxonomy" id="644383"/>
    <lineage>
        <taxon>Bacteria</taxon>
        <taxon>Bacillati</taxon>
        <taxon>Chloroflexota</taxon>
        <taxon>Ktedonobacteria</taxon>
        <taxon>Ktedonobacterales</taxon>
        <taxon>Thermosporotrichaceae</taxon>
        <taxon>Thermosporothrix</taxon>
    </lineage>
</organism>
<gene>
    <name evidence="14" type="ORF">EI42_00075</name>
</gene>
<dbReference type="Gene3D" id="3.10.580.10">
    <property type="entry name" value="CBS-domain"/>
    <property type="match status" value="1"/>
</dbReference>
<evidence type="ECO:0000313" key="15">
    <source>
        <dbReference type="Proteomes" id="UP000248806"/>
    </source>
</evidence>
<evidence type="ECO:0000256" key="4">
    <source>
        <dbReference type="ARBA" id="ARBA00022692"/>
    </source>
</evidence>
<dbReference type="AlphaFoldDB" id="A0A326UFX1"/>
<dbReference type="PROSITE" id="PS51371">
    <property type="entry name" value="CBS"/>
    <property type="match status" value="2"/>
</dbReference>
<dbReference type="EMBL" id="QKUF01000001">
    <property type="protein sequence ID" value="PZW35910.1"/>
    <property type="molecule type" value="Genomic_DNA"/>
</dbReference>
<protein>
    <submittedName>
        <fullName evidence="14">CBS domain containing-hemolysin-like protein</fullName>
    </submittedName>
</protein>
<dbReference type="InterPro" id="IPR005170">
    <property type="entry name" value="Transptr-assoc_dom"/>
</dbReference>
<feature type="transmembrane region" description="Helical" evidence="11">
    <location>
        <begin position="110"/>
        <end position="130"/>
    </location>
</feature>
<keyword evidence="8 10" id="KW-0472">Membrane</keyword>
<dbReference type="InterPro" id="IPR046342">
    <property type="entry name" value="CBS_dom_sf"/>
</dbReference>
<evidence type="ECO:0000259" key="13">
    <source>
        <dbReference type="PROSITE" id="PS51846"/>
    </source>
</evidence>
<sequence>MDGPDLGSIAAILDFRLPQWNGELGTQLIILLVALLLCALASAAETALTSISRIKLKNLVEEGDQSALKIDQLLAEPNTFLTTVLIVHVVSIIVAAVASTLLALHFFASWGQLIASVLLALIVLLFCEIVPKTAAVQSPMSWVRILVTPIRLLARLLSPVVWLLRSVTRLLVHLTNGRLKRSGPFVTEEELRMLLTVGEEEGVLEEDETEMIHSIFEFADTTTREVMIPRIDMVTLADTTTVLEAVDVALQGGFSRIPVYDAGKGVDEIIGILYTKDLLKQLRDGQTTRSIRSLVRPAYFVPETKKLDDLLSEIRQNRVHIVIVVDEYGSVSGLVTIEDLVEEIVGDIKDEYDHEENLYEKVSENEYIFDAMFSIDDFNDLMDTHLSNEDYETLGGFVYAQLDKIPGVGDVVSYEDLTFTVLATRGRRILKIRVQREQKPVESQPGQDVHTVPVVPASEKQSDTGVGQQPMVRPTFSAFL</sequence>
<accession>A0A326UFX1</accession>
<keyword evidence="5" id="KW-0677">Repeat</keyword>
<dbReference type="RefSeq" id="WP_111317537.1">
    <property type="nucleotide sequence ID" value="NZ_BIFX01000001.1"/>
</dbReference>
<dbReference type="CDD" id="cd04590">
    <property type="entry name" value="CBS_pair_CorC_HlyC_assoc"/>
    <property type="match status" value="1"/>
</dbReference>
<feature type="transmembrane region" description="Helical" evidence="11">
    <location>
        <begin position="79"/>
        <end position="104"/>
    </location>
</feature>
<comment type="subcellular location">
    <subcellularLocation>
        <location evidence="1">Cell membrane</location>
        <topology evidence="1">Multi-pass membrane protein</topology>
    </subcellularLocation>
</comment>
<dbReference type="Proteomes" id="UP000248806">
    <property type="component" value="Unassembled WGS sequence"/>
</dbReference>
<dbReference type="GO" id="GO:0050660">
    <property type="term" value="F:flavin adenine dinucleotide binding"/>
    <property type="evidence" value="ECO:0007669"/>
    <property type="project" value="InterPro"/>
</dbReference>
<evidence type="ECO:0000256" key="8">
    <source>
        <dbReference type="ARBA" id="ARBA00023136"/>
    </source>
</evidence>
<dbReference type="PANTHER" id="PTHR22777">
    <property type="entry name" value="HEMOLYSIN-RELATED"/>
    <property type="match status" value="1"/>
</dbReference>
<dbReference type="InterPro" id="IPR016169">
    <property type="entry name" value="FAD-bd_PCMH_sub2"/>
</dbReference>
<feature type="domain" description="CBS" evidence="12">
    <location>
        <begin position="227"/>
        <end position="288"/>
    </location>
</feature>
<name>A0A326UFX1_THEHA</name>
<evidence type="ECO:0000256" key="5">
    <source>
        <dbReference type="ARBA" id="ARBA00022737"/>
    </source>
</evidence>
<dbReference type="InterPro" id="IPR002550">
    <property type="entry name" value="CNNM"/>
</dbReference>
<evidence type="ECO:0000256" key="3">
    <source>
        <dbReference type="ARBA" id="ARBA00022475"/>
    </source>
</evidence>
<evidence type="ECO:0000259" key="12">
    <source>
        <dbReference type="PROSITE" id="PS51371"/>
    </source>
</evidence>
<evidence type="ECO:0000256" key="10">
    <source>
        <dbReference type="PROSITE-ProRule" id="PRU01193"/>
    </source>
</evidence>